<dbReference type="Proteomes" id="UP000727907">
    <property type="component" value="Unassembled WGS sequence"/>
</dbReference>
<dbReference type="Pfam" id="PF00149">
    <property type="entry name" value="Metallophos"/>
    <property type="match status" value="1"/>
</dbReference>
<reference evidence="3 4" key="1">
    <citation type="submission" date="2021-06" db="EMBL/GenBank/DDBJ databases">
        <authorList>
            <person name="Lee D.H."/>
        </authorList>
    </citation>
    <scope>NUCLEOTIDE SEQUENCE [LARGE SCALE GENOMIC DNA]</scope>
    <source>
        <strain evidence="3 4">MMS21-HV4-11</strain>
    </source>
</reference>
<evidence type="ECO:0000313" key="3">
    <source>
        <dbReference type="EMBL" id="MBU8874185.1"/>
    </source>
</evidence>
<keyword evidence="4" id="KW-1185">Reference proteome</keyword>
<dbReference type="EMBL" id="JAHOPB010000001">
    <property type="protein sequence ID" value="MBU8874185.1"/>
    <property type="molecule type" value="Genomic_DNA"/>
</dbReference>
<dbReference type="RefSeq" id="WP_216959279.1">
    <property type="nucleotide sequence ID" value="NZ_JAHOPB010000001.1"/>
</dbReference>
<keyword evidence="1" id="KW-0732">Signal</keyword>
<feature type="chain" id="PRO_5047133693" evidence="1">
    <location>
        <begin position="22"/>
        <end position="527"/>
    </location>
</feature>
<name>A0ABS6ILW1_9HYPH</name>
<gene>
    <name evidence="3" type="ORF">KQ910_10455</name>
</gene>
<dbReference type="PROSITE" id="PS51257">
    <property type="entry name" value="PROKAR_LIPOPROTEIN"/>
    <property type="match status" value="1"/>
</dbReference>
<dbReference type="InterPro" id="IPR004843">
    <property type="entry name" value="Calcineurin-like_PHP"/>
</dbReference>
<feature type="domain" description="Calcineurin-like phosphoesterase" evidence="2">
    <location>
        <begin position="118"/>
        <end position="425"/>
    </location>
</feature>
<organism evidence="3 4">
    <name type="scientific">Reyranella humidisoli</name>
    <dbReference type="NCBI Taxonomy" id="2849149"/>
    <lineage>
        <taxon>Bacteria</taxon>
        <taxon>Pseudomonadati</taxon>
        <taxon>Pseudomonadota</taxon>
        <taxon>Alphaproteobacteria</taxon>
        <taxon>Hyphomicrobiales</taxon>
        <taxon>Reyranellaceae</taxon>
        <taxon>Reyranella</taxon>
    </lineage>
</organism>
<protein>
    <submittedName>
        <fullName evidence="3">Metallophosphoesterase</fullName>
    </submittedName>
</protein>
<evidence type="ECO:0000259" key="2">
    <source>
        <dbReference type="Pfam" id="PF00149"/>
    </source>
</evidence>
<proteinExistence type="predicted"/>
<accession>A0ABS6ILW1</accession>
<comment type="caution">
    <text evidence="3">The sequence shown here is derived from an EMBL/GenBank/DDBJ whole genome shotgun (WGS) entry which is preliminary data.</text>
</comment>
<evidence type="ECO:0000313" key="4">
    <source>
        <dbReference type="Proteomes" id="UP000727907"/>
    </source>
</evidence>
<sequence length="527" mass="57389">MRPTVFVPFLCLMLACFGAHAQSRAPDFFAFVLFGEGSDGQPLPMVRSVAEGATACPVLRTSAGGGSTTMNPRRRPAGGHFDAVMVCEARYPVGEAASVFLGDRRIDLPAVSIATPRRVVLIGDSGCRGETLAKPQYCGGDGFAKVWPFGLLSEEEAHKRPDLIVHVGDYNYRGTERGLVLPTSLTGYATPLKVSVYDTGDLDDEDEPSLPIGAAYWSQNIDGSPNPDKWTNWRDDFFRPAARLLVAAPWLFSRGNHELCSRGGPGWFYLLDVNSPLLGPGRRQKECPSQLPADWRPGAWPKPPALPFAGQPFPIVSDAPFRLKLGRLNIIAVDSANAADAVLYNLETYLTQYGEVARMLAEDPTPTWLVTHRPVWAVVRRDKGGPIGLTSYGFINETQREAIHRVFRGSMPRHVTAVIAGHMHRFQAIGFDGPHPPHLAVGTGGMELSHVQPPPSPENPKAPVRVDGLDRGPAYVVGLRDFAAMIVQPVEDGTWSSVLYGIEGETLAICDSRWPGPGRQRSICELK</sequence>
<feature type="signal peptide" evidence="1">
    <location>
        <begin position="1"/>
        <end position="21"/>
    </location>
</feature>
<evidence type="ECO:0000256" key="1">
    <source>
        <dbReference type="SAM" id="SignalP"/>
    </source>
</evidence>